<dbReference type="EMBL" id="CM004401">
    <property type="protein sequence ID" value="OAY28494.1"/>
    <property type="molecule type" value="Genomic_DNA"/>
</dbReference>
<evidence type="ECO:0000313" key="1">
    <source>
        <dbReference type="EMBL" id="OAY28494.1"/>
    </source>
</evidence>
<keyword evidence="2" id="KW-1185">Reference proteome</keyword>
<sequence>MKPISRSLSTRRNECLCRYLKPGALAQLRNSKISARSHKFISLNHSPTHPVYSHQIQPQISIIDEVPCFLSKIYDPRCLKRKKLMAARSVIFLNLGPSRPAMDSSNHNGSNDSLITVLNNDALVAH</sequence>
<protein>
    <submittedName>
        <fullName evidence="1">Uncharacterized protein</fullName>
    </submittedName>
</protein>
<dbReference type="PANTHER" id="PTHR35495">
    <property type="entry name" value="OS06G0679600 PROTEIN"/>
    <property type="match status" value="1"/>
</dbReference>
<dbReference type="Gramene" id="Manes.15G071300.1.v8.1">
    <property type="protein sequence ID" value="Manes.15G071300.1.v8.1.CDS.1"/>
    <property type="gene ID" value="Manes.15G071300.v8.1"/>
</dbReference>
<comment type="caution">
    <text evidence="1">The sequence shown here is derived from an EMBL/GenBank/DDBJ whole genome shotgun (WGS) entry which is preliminary data.</text>
</comment>
<evidence type="ECO:0000313" key="2">
    <source>
        <dbReference type="Proteomes" id="UP000091857"/>
    </source>
</evidence>
<dbReference type="AlphaFoldDB" id="A0A2C9UFN3"/>
<dbReference type="Proteomes" id="UP000091857">
    <property type="component" value="Chromosome 15"/>
</dbReference>
<accession>A0A2C9UFN3</accession>
<reference evidence="2" key="1">
    <citation type="journal article" date="2016" name="Nat. Biotechnol.">
        <title>Sequencing wild and cultivated cassava and related species reveals extensive interspecific hybridization and genetic diversity.</title>
        <authorList>
            <person name="Bredeson J.V."/>
            <person name="Lyons J.B."/>
            <person name="Prochnik S.E."/>
            <person name="Wu G.A."/>
            <person name="Ha C.M."/>
            <person name="Edsinger-Gonzales E."/>
            <person name="Grimwood J."/>
            <person name="Schmutz J."/>
            <person name="Rabbi I.Y."/>
            <person name="Egesi C."/>
            <person name="Nauluvula P."/>
            <person name="Lebot V."/>
            <person name="Ndunguru J."/>
            <person name="Mkamilo G."/>
            <person name="Bart R.S."/>
            <person name="Setter T.L."/>
            <person name="Gleadow R.M."/>
            <person name="Kulakow P."/>
            <person name="Ferguson M.E."/>
            <person name="Rounsley S."/>
            <person name="Rokhsar D.S."/>
        </authorList>
    </citation>
    <scope>NUCLEOTIDE SEQUENCE [LARGE SCALE GENOMIC DNA]</scope>
    <source>
        <strain evidence="2">cv. AM560-2</strain>
    </source>
</reference>
<organism evidence="1 2">
    <name type="scientific">Manihot esculenta</name>
    <name type="common">Cassava</name>
    <name type="synonym">Jatropha manihot</name>
    <dbReference type="NCBI Taxonomy" id="3983"/>
    <lineage>
        <taxon>Eukaryota</taxon>
        <taxon>Viridiplantae</taxon>
        <taxon>Streptophyta</taxon>
        <taxon>Embryophyta</taxon>
        <taxon>Tracheophyta</taxon>
        <taxon>Spermatophyta</taxon>
        <taxon>Magnoliopsida</taxon>
        <taxon>eudicotyledons</taxon>
        <taxon>Gunneridae</taxon>
        <taxon>Pentapetalae</taxon>
        <taxon>rosids</taxon>
        <taxon>fabids</taxon>
        <taxon>Malpighiales</taxon>
        <taxon>Euphorbiaceae</taxon>
        <taxon>Crotonoideae</taxon>
        <taxon>Manihoteae</taxon>
        <taxon>Manihot</taxon>
    </lineage>
</organism>
<gene>
    <name evidence="1" type="ORF">MANES_15G071300v8</name>
</gene>
<name>A0A2C9UFN3_MANES</name>
<proteinExistence type="predicted"/>
<dbReference type="OMA" id="ENIGKCT"/>
<dbReference type="PANTHER" id="PTHR35495:SF1">
    <property type="entry name" value="OS06G0679600 PROTEIN"/>
    <property type="match status" value="1"/>
</dbReference>